<dbReference type="InterPro" id="IPR050950">
    <property type="entry name" value="HTH-type_LysR_regulators"/>
</dbReference>
<dbReference type="PRINTS" id="PR00039">
    <property type="entry name" value="HTHLYSR"/>
</dbReference>
<dbReference type="InterPro" id="IPR005119">
    <property type="entry name" value="LysR_subst-bd"/>
</dbReference>
<keyword evidence="3" id="KW-0238">DNA-binding</keyword>
<dbReference type="AlphaFoldDB" id="A0A1M7YBC3"/>
<keyword evidence="7" id="KW-1185">Reference proteome</keyword>
<organism evidence="6 7">
    <name type="scientific">Desulfopila aestuarii DSM 18488</name>
    <dbReference type="NCBI Taxonomy" id="1121416"/>
    <lineage>
        <taxon>Bacteria</taxon>
        <taxon>Pseudomonadati</taxon>
        <taxon>Thermodesulfobacteriota</taxon>
        <taxon>Desulfobulbia</taxon>
        <taxon>Desulfobulbales</taxon>
        <taxon>Desulfocapsaceae</taxon>
        <taxon>Desulfopila</taxon>
    </lineage>
</organism>
<dbReference type="Proteomes" id="UP000184603">
    <property type="component" value="Unassembled WGS sequence"/>
</dbReference>
<dbReference type="GO" id="GO:0003677">
    <property type="term" value="F:DNA binding"/>
    <property type="evidence" value="ECO:0007669"/>
    <property type="project" value="UniProtKB-KW"/>
</dbReference>
<dbReference type="PROSITE" id="PS50931">
    <property type="entry name" value="HTH_LYSR"/>
    <property type="match status" value="1"/>
</dbReference>
<dbReference type="FunFam" id="1.10.10.10:FF:000001">
    <property type="entry name" value="LysR family transcriptional regulator"/>
    <property type="match status" value="1"/>
</dbReference>
<evidence type="ECO:0000259" key="5">
    <source>
        <dbReference type="PROSITE" id="PS50931"/>
    </source>
</evidence>
<keyword evidence="4" id="KW-0804">Transcription</keyword>
<dbReference type="Pfam" id="PF03466">
    <property type="entry name" value="LysR_substrate"/>
    <property type="match status" value="1"/>
</dbReference>
<dbReference type="PANTHER" id="PTHR30419">
    <property type="entry name" value="HTH-TYPE TRANSCRIPTIONAL REGULATOR YBHD"/>
    <property type="match status" value="1"/>
</dbReference>
<dbReference type="SUPFAM" id="SSF46785">
    <property type="entry name" value="Winged helix' DNA-binding domain"/>
    <property type="match status" value="1"/>
</dbReference>
<evidence type="ECO:0000256" key="2">
    <source>
        <dbReference type="ARBA" id="ARBA00023015"/>
    </source>
</evidence>
<dbReference type="PANTHER" id="PTHR30419:SF8">
    <property type="entry name" value="NITROGEN ASSIMILATION TRANSCRIPTIONAL ACTIVATOR-RELATED"/>
    <property type="match status" value="1"/>
</dbReference>
<dbReference type="RefSeq" id="WP_073614604.1">
    <property type="nucleotide sequence ID" value="NZ_FRFE01000016.1"/>
</dbReference>
<protein>
    <submittedName>
        <fullName evidence="6">Transcriptional regulator, LysR family</fullName>
    </submittedName>
</protein>
<keyword evidence="2" id="KW-0805">Transcription regulation</keyword>
<dbReference type="Gene3D" id="1.10.10.10">
    <property type="entry name" value="Winged helix-like DNA-binding domain superfamily/Winged helix DNA-binding domain"/>
    <property type="match status" value="1"/>
</dbReference>
<dbReference type="SUPFAM" id="SSF53850">
    <property type="entry name" value="Periplasmic binding protein-like II"/>
    <property type="match status" value="1"/>
</dbReference>
<dbReference type="InterPro" id="IPR036390">
    <property type="entry name" value="WH_DNA-bd_sf"/>
</dbReference>
<dbReference type="Pfam" id="PF00126">
    <property type="entry name" value="HTH_1"/>
    <property type="match status" value="1"/>
</dbReference>
<dbReference type="GO" id="GO:0005829">
    <property type="term" value="C:cytosol"/>
    <property type="evidence" value="ECO:0007669"/>
    <property type="project" value="TreeGrafter"/>
</dbReference>
<evidence type="ECO:0000256" key="4">
    <source>
        <dbReference type="ARBA" id="ARBA00023163"/>
    </source>
</evidence>
<dbReference type="OrthoDB" id="9808620at2"/>
<dbReference type="Gene3D" id="3.40.190.290">
    <property type="match status" value="1"/>
</dbReference>
<dbReference type="CDD" id="cd05466">
    <property type="entry name" value="PBP2_LTTR_substrate"/>
    <property type="match status" value="1"/>
</dbReference>
<accession>A0A1M7YBC3</accession>
<dbReference type="STRING" id="1121416.SAMN02745220_03136"/>
<dbReference type="EMBL" id="FRFE01000016">
    <property type="protein sequence ID" value="SHO49889.1"/>
    <property type="molecule type" value="Genomic_DNA"/>
</dbReference>
<dbReference type="GO" id="GO:0003700">
    <property type="term" value="F:DNA-binding transcription factor activity"/>
    <property type="evidence" value="ECO:0007669"/>
    <property type="project" value="InterPro"/>
</dbReference>
<sequence length="287" mass="31960">MDTNTLQAFLAVADRGSFSLAAEQLFLTQPAVSKRIATLEEELAVKLFERLGRRVLLTEAGRTLLPKAKHIMREMEESRRLIANLSEDVRGTLQLATSHHIGLHRLPDILRDYSRQFPQVEFDLHFLDSEAGCAAVAAGELEMAVVTLPQVAPEKLEIHHVWDDPLMLMVSREHRLADKGSAAELLALYPGILPEKGTVTRRLIENGLAAFGVTPRVGVETNYLETIRMLVSAGLGWSVLPLSMKGEDLACIILEDVSFHRQLGIVIHRSRTLSRAARMFYDILLAP</sequence>
<name>A0A1M7YBC3_9BACT</name>
<evidence type="ECO:0000313" key="6">
    <source>
        <dbReference type="EMBL" id="SHO49889.1"/>
    </source>
</evidence>
<proteinExistence type="inferred from homology"/>
<comment type="similarity">
    <text evidence="1">Belongs to the LysR transcriptional regulatory family.</text>
</comment>
<evidence type="ECO:0000313" key="7">
    <source>
        <dbReference type="Proteomes" id="UP000184603"/>
    </source>
</evidence>
<reference evidence="6 7" key="1">
    <citation type="submission" date="2016-12" db="EMBL/GenBank/DDBJ databases">
        <authorList>
            <person name="Song W.-J."/>
            <person name="Kurnit D.M."/>
        </authorList>
    </citation>
    <scope>NUCLEOTIDE SEQUENCE [LARGE SCALE GENOMIC DNA]</scope>
    <source>
        <strain evidence="6 7">DSM 18488</strain>
    </source>
</reference>
<dbReference type="InterPro" id="IPR036388">
    <property type="entry name" value="WH-like_DNA-bd_sf"/>
</dbReference>
<evidence type="ECO:0000256" key="1">
    <source>
        <dbReference type="ARBA" id="ARBA00009437"/>
    </source>
</evidence>
<feature type="domain" description="HTH lysR-type" evidence="5">
    <location>
        <begin position="1"/>
        <end position="58"/>
    </location>
</feature>
<gene>
    <name evidence="6" type="ORF">SAMN02745220_03136</name>
</gene>
<dbReference type="InterPro" id="IPR000847">
    <property type="entry name" value="LysR_HTH_N"/>
</dbReference>
<evidence type="ECO:0000256" key="3">
    <source>
        <dbReference type="ARBA" id="ARBA00023125"/>
    </source>
</evidence>